<dbReference type="PANTHER" id="PTHR14897:SF5">
    <property type="entry name" value="WD REPEAT AND COILED-COIL-CONTAINING PROTEIN"/>
    <property type="match status" value="1"/>
</dbReference>
<dbReference type="InterPro" id="IPR028041">
    <property type="entry name" value="WDCP"/>
</dbReference>
<evidence type="ECO:0000256" key="4">
    <source>
        <dbReference type="ARBA" id="ARBA00023054"/>
    </source>
</evidence>
<dbReference type="GO" id="GO:0019900">
    <property type="term" value="F:kinase binding"/>
    <property type="evidence" value="ECO:0007669"/>
    <property type="project" value="TreeGrafter"/>
</dbReference>
<reference evidence="7" key="1">
    <citation type="submission" date="2012-07" db="EMBL/GenBank/DDBJ databases">
        <title>Genome of the Chinese tree shrew, a rising model animal genetically related to primates.</title>
        <authorList>
            <person name="Zhang G."/>
            <person name="Fan Y."/>
            <person name="Yao Y."/>
            <person name="Huang Z."/>
        </authorList>
    </citation>
    <scope>NUCLEOTIDE SEQUENCE [LARGE SCALE GENOMIC DNA]</scope>
</reference>
<dbReference type="PANTHER" id="PTHR14897">
    <property type="entry name" value="WD REPEAT AND COILED-COIL-CONTAINING PROTEIN"/>
    <property type="match status" value="1"/>
</dbReference>
<feature type="region of interest" description="Disordered" evidence="5">
    <location>
        <begin position="533"/>
        <end position="552"/>
    </location>
</feature>
<evidence type="ECO:0000256" key="1">
    <source>
        <dbReference type="ARBA" id="ARBA00015683"/>
    </source>
</evidence>
<evidence type="ECO:0000256" key="3">
    <source>
        <dbReference type="ARBA" id="ARBA00022737"/>
    </source>
</evidence>
<gene>
    <name evidence="6" type="ORF">TREES_T100019966</name>
</gene>
<evidence type="ECO:0000256" key="2">
    <source>
        <dbReference type="ARBA" id="ARBA00022574"/>
    </source>
</evidence>
<keyword evidence="3" id="KW-0677">Repeat</keyword>
<protein>
    <recommendedName>
        <fullName evidence="1">WD repeat and coiled-coil-containing protein</fullName>
    </recommendedName>
</protein>
<dbReference type="Proteomes" id="UP000011518">
    <property type="component" value="Unassembled WGS sequence"/>
</dbReference>
<dbReference type="AlphaFoldDB" id="L8Y4C7"/>
<feature type="compositionally biased region" description="Acidic residues" evidence="5">
    <location>
        <begin position="764"/>
        <end position="787"/>
    </location>
</feature>
<keyword evidence="7" id="KW-1185">Reference proteome</keyword>
<dbReference type="eggNOG" id="ENOG502QUUX">
    <property type="taxonomic scope" value="Eukaryota"/>
</dbReference>
<sequence>MELGKGKLLRTGLNILYQAIHPTHGLAWTDGSQVVLTDLQLHSGEAQFGDSKVIGQFEHVCALSWAPPGTADTPALLAVQHKKHVTVWQMCLSTTETSKWLMSQTCEIRESLSVLPQGCVWHPKNAILAVLTAQNVSVFPNVHRDSSQVKVDINAQYRIHCASWTQDGQRLVVAVGSSLHSYIWDSAQKALHRCSFCPVFDVVSSISAIRATVDSQVAIATELPLAKICGLNESETFDNPLNGEDTCPCTLPIIDELPSVDKGAITSETNSEESVSPPVSSYYSDPLDLTHIHFNRQKSEGSSLICLRKKDYLTGTGQDSSHLVLVTFKKAVTTTKKVTIPGILVPDLIAFNLKAQVVAVASNTCNSILIYSVFPSSMPNIQQIQLESSERPKGICFLTDKLLLILVGKQKSADTAFLPSSETEQYVIRLIVREVMLEEESSIMLDESQSAYPPFSVLLNKMNRKKLPKSFSPDFCHQNKGFLLTANTGSQNERPGRTMIKEIKSPPSSSCDGSTATEILHKPGWVWATEFRTPDDTSTMEPPHLPQRRNLQGEKETYQLSKELEILSKNLIEMQQRLSELTDFLHNEKKFSPAYPLSQDLPYVHIIYQKPYYIGPVDKRAVLLCDGKLRLSTVQQTFGLSLIEMLHALRSHPHRGEKKGDGDLSCINGDMEVRKSCRSRKNRFESVNQSLLFDQLVNSTAEAVLQEMDNINIRRNRRSGEVERLRMWTDTEFENMDMYSRVKRRRKSLRRNSYGIQNHHEVSTEGEEEESQEEDGDIEVEEAEGEENDRPYNLRQRKTVDRYQAPPIVPAHQKKRENTLFDIHRSPARRSHIRCLPMNFRAEDLASGILRERVKVGASLADVDPMNIDKSVSFVNVFVSKLIFPLCL</sequence>
<organism evidence="6 7">
    <name type="scientific">Tupaia chinensis</name>
    <name type="common">Chinese tree shrew</name>
    <name type="synonym">Tupaia belangeri chinensis</name>
    <dbReference type="NCBI Taxonomy" id="246437"/>
    <lineage>
        <taxon>Eukaryota</taxon>
        <taxon>Metazoa</taxon>
        <taxon>Chordata</taxon>
        <taxon>Craniata</taxon>
        <taxon>Vertebrata</taxon>
        <taxon>Euteleostomi</taxon>
        <taxon>Mammalia</taxon>
        <taxon>Eutheria</taxon>
        <taxon>Euarchontoglires</taxon>
        <taxon>Scandentia</taxon>
        <taxon>Tupaiidae</taxon>
        <taxon>Tupaia</taxon>
    </lineage>
</organism>
<keyword evidence="4" id="KW-0175">Coiled coil</keyword>
<reference evidence="7" key="2">
    <citation type="journal article" date="2013" name="Nat. Commun.">
        <title>Genome of the Chinese tree shrew.</title>
        <authorList>
            <person name="Fan Y."/>
            <person name="Huang Z.Y."/>
            <person name="Cao C.C."/>
            <person name="Chen C.S."/>
            <person name="Chen Y.X."/>
            <person name="Fan D.D."/>
            <person name="He J."/>
            <person name="Hou H.L."/>
            <person name="Hu L."/>
            <person name="Hu X.T."/>
            <person name="Jiang X.T."/>
            <person name="Lai R."/>
            <person name="Lang Y.S."/>
            <person name="Liang B."/>
            <person name="Liao S.G."/>
            <person name="Mu D."/>
            <person name="Ma Y.Y."/>
            <person name="Niu Y.Y."/>
            <person name="Sun X.Q."/>
            <person name="Xia J.Q."/>
            <person name="Xiao J."/>
            <person name="Xiong Z.Q."/>
            <person name="Xu L."/>
            <person name="Yang L."/>
            <person name="Zhang Y."/>
            <person name="Zhao W."/>
            <person name="Zhao X.D."/>
            <person name="Zheng Y.T."/>
            <person name="Zhou J.M."/>
            <person name="Zhu Y.B."/>
            <person name="Zhang G.J."/>
            <person name="Wang J."/>
            <person name="Yao Y.G."/>
        </authorList>
    </citation>
    <scope>NUCLEOTIDE SEQUENCE [LARGE SCALE GENOMIC DNA]</scope>
</reference>
<feature type="region of interest" description="Disordered" evidence="5">
    <location>
        <begin position="752"/>
        <end position="791"/>
    </location>
</feature>
<dbReference type="InParanoid" id="L8Y4C7"/>
<dbReference type="EMBL" id="KB365759">
    <property type="protein sequence ID" value="ELV11102.1"/>
    <property type="molecule type" value="Genomic_DNA"/>
</dbReference>
<dbReference type="Pfam" id="PF15390">
    <property type="entry name" value="WDCP"/>
    <property type="match status" value="1"/>
</dbReference>
<evidence type="ECO:0000256" key="5">
    <source>
        <dbReference type="SAM" id="MobiDB-lite"/>
    </source>
</evidence>
<keyword evidence="2" id="KW-0853">WD repeat</keyword>
<proteinExistence type="predicted"/>
<name>L8Y4C7_TUPCH</name>
<accession>L8Y4C7</accession>
<evidence type="ECO:0000313" key="7">
    <source>
        <dbReference type="Proteomes" id="UP000011518"/>
    </source>
</evidence>
<dbReference type="SUPFAM" id="SSF101908">
    <property type="entry name" value="Putative isomerase YbhE"/>
    <property type="match status" value="1"/>
</dbReference>
<evidence type="ECO:0000313" key="6">
    <source>
        <dbReference type="EMBL" id="ELV11102.1"/>
    </source>
</evidence>
<dbReference type="FunCoup" id="L8Y4C7">
    <property type="interactions" value="976"/>
</dbReference>